<dbReference type="PRINTS" id="PR00839">
    <property type="entry name" value="V8PROTEASE"/>
</dbReference>
<evidence type="ECO:0000313" key="9">
    <source>
        <dbReference type="Proteomes" id="UP001059041"/>
    </source>
</evidence>
<dbReference type="Proteomes" id="UP001059041">
    <property type="component" value="Linkage Group LG2"/>
</dbReference>
<evidence type="ECO:0000256" key="5">
    <source>
        <dbReference type="ARBA" id="ARBA00022825"/>
    </source>
</evidence>
<feature type="region of interest" description="Disordered" evidence="7">
    <location>
        <begin position="296"/>
        <end position="354"/>
    </location>
</feature>
<dbReference type="EMBL" id="JAFHDT010000002">
    <property type="protein sequence ID" value="KAI7813150.1"/>
    <property type="molecule type" value="Genomic_DNA"/>
</dbReference>
<evidence type="ECO:0000313" key="8">
    <source>
        <dbReference type="EMBL" id="KAI7813150.1"/>
    </source>
</evidence>
<comment type="caution">
    <text evidence="8">The sequence shown here is derived from an EMBL/GenBank/DDBJ whole genome shotgun (WGS) entry which is preliminary data.</text>
</comment>
<evidence type="ECO:0000256" key="2">
    <source>
        <dbReference type="ARBA" id="ARBA00022670"/>
    </source>
</evidence>
<feature type="region of interest" description="Disordered" evidence="7">
    <location>
        <begin position="659"/>
        <end position="681"/>
    </location>
</feature>
<dbReference type="PANTHER" id="PTHR14389">
    <property type="entry name" value="SI:CH1073-475A24.1"/>
    <property type="match status" value="1"/>
</dbReference>
<dbReference type="Pfam" id="PF13365">
    <property type="entry name" value="Trypsin_2"/>
    <property type="match status" value="1"/>
</dbReference>
<keyword evidence="5 6" id="KW-0720">Serine protease</keyword>
<reference evidence="8" key="1">
    <citation type="submission" date="2021-02" db="EMBL/GenBank/DDBJ databases">
        <title>Comparative genomics reveals that relaxation of natural selection precedes convergent phenotypic evolution of cavefish.</title>
        <authorList>
            <person name="Peng Z."/>
        </authorList>
    </citation>
    <scope>NUCLEOTIDE SEQUENCE</scope>
    <source>
        <tissue evidence="8">Muscle</tissue>
    </source>
</reference>
<dbReference type="GO" id="GO:0008236">
    <property type="term" value="F:serine-type peptidase activity"/>
    <property type="evidence" value="ECO:0007669"/>
    <property type="project" value="UniProtKB-KW"/>
</dbReference>
<evidence type="ECO:0000256" key="6">
    <source>
        <dbReference type="RuleBase" id="RU004296"/>
    </source>
</evidence>
<evidence type="ECO:0000256" key="3">
    <source>
        <dbReference type="ARBA" id="ARBA00022729"/>
    </source>
</evidence>
<dbReference type="PANTHER" id="PTHR14389:SF3">
    <property type="entry name" value="PROTEIN FAM111A-LIKE"/>
    <property type="match status" value="1"/>
</dbReference>
<protein>
    <recommendedName>
        <fullName evidence="6">Serine protease</fullName>
        <ecNumber evidence="6">3.4.21.-</ecNumber>
    </recommendedName>
</protein>
<feature type="compositionally biased region" description="Basic and acidic residues" evidence="7">
    <location>
        <begin position="328"/>
        <end position="337"/>
    </location>
</feature>
<dbReference type="EC" id="3.4.21.-" evidence="6"/>
<sequence length="681" mass="78159">MSTRKNRVLKKCNRSMKISSRLDMLPEMPSSMHSLISSRIATLMPLNCTDHSVRIRRISDNFWILERMENSLWMDKVPKKEVADEFSKDQQQDKEEKAFKYRLNSLTYSVHCDPSMTVLDALNTSRVFKQEKEKPKNKDKQVLILTSKQQISRAAVKTDFPCCLIDNDEIIDVNFIQNDGSASTNQNTNLPPSSRPDMFVIFYIKKRGGDKIQLLLKSEALRKRVEYVCVYAHKEERLKTALRRDGRFNNNMFQKHCALSEFGTESRHEMSQPVKHLDQKIFNVIVLSNTKQPDSQEDFTLSVKTEPEVASDADEADDADTRQTPVNTEHETKEKKSPVKSTRPSPSWSAPEKIPDSGEILKLLREQYAGLLQQLKQREKLRDNAEVKKFFRAEYDKSVQSFSEVKKVREIMRLCDSVCQIRREGSARGTGFLLFDRFILTNAHVIGECHASGFTAVFGYEDLDQNTKHVPIKDITCFFKGEDDKGNHLDYALLEFNSDDDMVKYPQLLSHYRHKTPDNRSEICIVGHPDSQVKKMDPCFVIGGDNRFEAADEHVSKNISVYHVMKQESLKQKWDFHKNQISYNSCFFHGSSGSPVFDADCKLIGIHTGGYVYTENKTKSVMEYAYAMQPILDNIKAKARVKGRQDIINILEGKIRSDVSSTAEQQNHTDVEMGSGEDSFE</sequence>
<keyword evidence="4 6" id="KW-0378">Hydrolase</keyword>
<dbReference type="InterPro" id="IPR043504">
    <property type="entry name" value="Peptidase_S1_PA_chymotrypsin"/>
</dbReference>
<dbReference type="Gene3D" id="2.40.10.10">
    <property type="entry name" value="Trypsin-like serine proteases"/>
    <property type="match status" value="2"/>
</dbReference>
<feature type="compositionally biased region" description="Polar residues" evidence="7">
    <location>
        <begin position="339"/>
        <end position="348"/>
    </location>
</feature>
<feature type="compositionally biased region" description="Acidic residues" evidence="7">
    <location>
        <begin position="309"/>
        <end position="318"/>
    </location>
</feature>
<dbReference type="GO" id="GO:0006260">
    <property type="term" value="P:DNA replication"/>
    <property type="evidence" value="ECO:0007669"/>
    <property type="project" value="TreeGrafter"/>
</dbReference>
<dbReference type="AlphaFoldDB" id="A0A9W7X273"/>
<accession>A0A9W7X273</accession>
<proteinExistence type="inferred from homology"/>
<dbReference type="InterPro" id="IPR009003">
    <property type="entry name" value="Peptidase_S1_PA"/>
</dbReference>
<name>A0A9W7X273_TRIRA</name>
<feature type="compositionally biased region" description="Polar residues" evidence="7">
    <location>
        <begin position="659"/>
        <end position="668"/>
    </location>
</feature>
<comment type="similarity">
    <text evidence="1 6">Belongs to the peptidase S1B family.</text>
</comment>
<evidence type="ECO:0000256" key="7">
    <source>
        <dbReference type="SAM" id="MobiDB-lite"/>
    </source>
</evidence>
<organism evidence="8 9">
    <name type="scientific">Triplophysa rosa</name>
    <name type="common">Cave loach</name>
    <dbReference type="NCBI Taxonomy" id="992332"/>
    <lineage>
        <taxon>Eukaryota</taxon>
        <taxon>Metazoa</taxon>
        <taxon>Chordata</taxon>
        <taxon>Craniata</taxon>
        <taxon>Vertebrata</taxon>
        <taxon>Euteleostomi</taxon>
        <taxon>Actinopterygii</taxon>
        <taxon>Neopterygii</taxon>
        <taxon>Teleostei</taxon>
        <taxon>Ostariophysi</taxon>
        <taxon>Cypriniformes</taxon>
        <taxon>Nemacheilidae</taxon>
        <taxon>Triplophysa</taxon>
    </lineage>
</organism>
<keyword evidence="3" id="KW-0732">Signal</keyword>
<dbReference type="SUPFAM" id="SSF50494">
    <property type="entry name" value="Trypsin-like serine proteases"/>
    <property type="match status" value="1"/>
</dbReference>
<gene>
    <name evidence="8" type="ORF">IRJ41_014429</name>
</gene>
<evidence type="ECO:0000256" key="4">
    <source>
        <dbReference type="ARBA" id="ARBA00022801"/>
    </source>
</evidence>
<dbReference type="GO" id="GO:0006508">
    <property type="term" value="P:proteolysis"/>
    <property type="evidence" value="ECO:0007669"/>
    <property type="project" value="UniProtKB-KW"/>
</dbReference>
<dbReference type="GO" id="GO:0000785">
    <property type="term" value="C:chromatin"/>
    <property type="evidence" value="ECO:0007669"/>
    <property type="project" value="TreeGrafter"/>
</dbReference>
<dbReference type="GO" id="GO:0005634">
    <property type="term" value="C:nucleus"/>
    <property type="evidence" value="ECO:0007669"/>
    <property type="project" value="TreeGrafter"/>
</dbReference>
<keyword evidence="2 6" id="KW-0645">Protease</keyword>
<keyword evidence="9" id="KW-1185">Reference proteome</keyword>
<dbReference type="InterPro" id="IPR008256">
    <property type="entry name" value="Peptidase_S1B"/>
</dbReference>
<evidence type="ECO:0000256" key="1">
    <source>
        <dbReference type="ARBA" id="ARBA00008764"/>
    </source>
</evidence>